<gene>
    <name evidence="2" type="ORF">RPR59_12085</name>
</gene>
<dbReference type="EMBL" id="CP135076">
    <property type="protein sequence ID" value="WNO53178.1"/>
    <property type="molecule type" value="Genomic_DNA"/>
</dbReference>
<dbReference type="RefSeq" id="WP_313914385.1">
    <property type="nucleotide sequence ID" value="NZ_CP135076.1"/>
</dbReference>
<keyword evidence="3" id="KW-1185">Reference proteome</keyword>
<feature type="domain" description="DUF4935" evidence="1">
    <location>
        <begin position="4"/>
        <end position="164"/>
    </location>
</feature>
<evidence type="ECO:0000313" key="3">
    <source>
        <dbReference type="Proteomes" id="UP001302249"/>
    </source>
</evidence>
<proteinExistence type="predicted"/>
<dbReference type="InterPro" id="IPR032557">
    <property type="entry name" value="DUF4935"/>
</dbReference>
<evidence type="ECO:0000259" key="1">
    <source>
        <dbReference type="Pfam" id="PF16289"/>
    </source>
</evidence>
<accession>A0ABZ0B7E2</accession>
<dbReference type="Proteomes" id="UP001302249">
    <property type="component" value="Chromosome"/>
</dbReference>
<dbReference type="Pfam" id="PF16289">
    <property type="entry name" value="PIN_12"/>
    <property type="match status" value="1"/>
</dbReference>
<organism evidence="2 3">
    <name type="scientific">Stakelama saccharophila</name>
    <dbReference type="NCBI Taxonomy" id="3075605"/>
    <lineage>
        <taxon>Bacteria</taxon>
        <taxon>Pseudomonadati</taxon>
        <taxon>Pseudomonadota</taxon>
        <taxon>Alphaproteobacteria</taxon>
        <taxon>Sphingomonadales</taxon>
        <taxon>Sphingomonadaceae</taxon>
        <taxon>Stakelama</taxon>
    </lineage>
</organism>
<name>A0ABZ0B7E2_9SPHN</name>
<evidence type="ECO:0000313" key="2">
    <source>
        <dbReference type="EMBL" id="WNO53178.1"/>
    </source>
</evidence>
<protein>
    <submittedName>
        <fullName evidence="2">PIN domain-containing protein</fullName>
    </submittedName>
</protein>
<sequence length="357" mass="40265">MTTIFIDTNIIYTENFFRPPWVKSFLKACDILQISVVIPEVVVDEVKGNFLKEIVERYQTFQKSEKYLGRLVELNPNHLDITSISAKFNIFFDQLLDEHGVIVAPYPDISLKEIVKKSYEQPKPFKEGGEGHKDFLIWETVKCHILDASTSGSNILLTNNIKDFSKDDKKEKNTLHPDLATQIEPNALRPSIHLSMKAVLDAEIMPLLEGVEIQDIPSLGQPDIEHITDSLLGDDLPQRTAFGIEGVPFSNDVSISGVGEAKIESVKLAKADDQIVINIAGTVEIEVDGFIDKFDFYHAEEMSGVSVWDHNWNDHVAAVSTSIETPFELSVFYSLDNNKVVSHEIVLTDEIENYWEN</sequence>
<reference evidence="2 3" key="1">
    <citation type="submission" date="2023-09" db="EMBL/GenBank/DDBJ databases">
        <authorList>
            <person name="Rey-Velasco X."/>
        </authorList>
    </citation>
    <scope>NUCLEOTIDE SEQUENCE [LARGE SCALE GENOMIC DNA]</scope>
    <source>
        <strain evidence="2 3">W311</strain>
    </source>
</reference>